<organism evidence="1 2">
    <name type="scientific">Marinobacterium mangrovicola</name>
    <dbReference type="NCBI Taxonomy" id="1476959"/>
    <lineage>
        <taxon>Bacteria</taxon>
        <taxon>Pseudomonadati</taxon>
        <taxon>Pseudomonadota</taxon>
        <taxon>Gammaproteobacteria</taxon>
        <taxon>Oceanospirillales</taxon>
        <taxon>Oceanospirillaceae</taxon>
        <taxon>Marinobacterium</taxon>
    </lineage>
</organism>
<keyword evidence="2" id="KW-1185">Reference proteome</keyword>
<comment type="caution">
    <text evidence="1">The sequence shown here is derived from an EMBL/GenBank/DDBJ whole genome shotgun (WGS) entry which is preliminary data.</text>
</comment>
<name>A0A4V2PCZ2_9GAMM</name>
<protein>
    <submittedName>
        <fullName evidence="1">Uncharacterized protein</fullName>
    </submittedName>
</protein>
<sequence length="60" mass="6668">MLRKAGPGGELIVGIRTAEWAMQRRSPRGKLKKRTKSDQCVIEMGRRTLLCANLVSSAKI</sequence>
<accession>A0A4V2PCZ2</accession>
<evidence type="ECO:0000313" key="1">
    <source>
        <dbReference type="EMBL" id="TCK03136.1"/>
    </source>
</evidence>
<dbReference type="EMBL" id="SMFU01000013">
    <property type="protein sequence ID" value="TCK03136.1"/>
    <property type="molecule type" value="Genomic_DNA"/>
</dbReference>
<reference evidence="1 2" key="1">
    <citation type="submission" date="2019-03" db="EMBL/GenBank/DDBJ databases">
        <title>Genomic Encyclopedia of Archaeal and Bacterial Type Strains, Phase II (KMG-II): from individual species to whole genera.</title>
        <authorList>
            <person name="Goeker M."/>
        </authorList>
    </citation>
    <scope>NUCLEOTIDE SEQUENCE [LARGE SCALE GENOMIC DNA]</scope>
    <source>
        <strain evidence="1 2">DSM 27697</strain>
    </source>
</reference>
<gene>
    <name evidence="1" type="ORF">CLV83_4195</name>
</gene>
<evidence type="ECO:0000313" key="2">
    <source>
        <dbReference type="Proteomes" id="UP000294546"/>
    </source>
</evidence>
<proteinExistence type="predicted"/>
<dbReference type="AlphaFoldDB" id="A0A4V2PCZ2"/>
<dbReference type="Proteomes" id="UP000294546">
    <property type="component" value="Unassembled WGS sequence"/>
</dbReference>